<keyword evidence="2" id="KW-1185">Reference proteome</keyword>
<gene>
    <name evidence="1" type="ORF">EDC46_0603</name>
</gene>
<dbReference type="EMBL" id="RKQP01000001">
    <property type="protein sequence ID" value="RPE86210.1"/>
    <property type="molecule type" value="Genomic_DNA"/>
</dbReference>
<dbReference type="RefSeq" id="WP_124210756.1">
    <property type="nucleotide sequence ID" value="NZ_CP016615.1"/>
</dbReference>
<sequence>MKLSTIAVSVIVGLGVVVTGGSWYSGKQFEQYSSKLPAEINEQLALLKSIYDIDAKVKNIKLDRHLFSSDISYEIETITMDKTDVFQGKGTVYHGPLPLNQVVKGNLIPTAVSIETNVIAPERLKEIFSSLDFLSTTFNIGYQESISGNIVVKPYHITNALNIEQKADGITSDFKIDKSGNGYAEIHTPLLNSSNSKSNQRIDLEQANIHLNWEKKSDYPYLANFDVGVKAKSYKVSPINPMENSIKVGFSDVNYTADSKLNKNVYDSTGKMSAKLDIASQNSQQSFGLLKLDTFSSFDAKAINELVAYIIGNKTLAPENMLVLSKTVMERPLKIHINNFSLENEKGKNELALILNSDNLESDVQKFNQIIKLFKQSSFSMKLNISALEQLLTQLYSLHPKSNGTPEIIAKEKLNELLYNAKASELAVVDPENIQVTLEIDGGKVKLNGKEVPEKKVEMAIVMIMFGLSGMGK</sequence>
<protein>
    <submittedName>
        <fullName evidence="1">Uncharacterized protein YdgA (DUF945 family)</fullName>
    </submittedName>
</protein>
<evidence type="ECO:0000313" key="2">
    <source>
        <dbReference type="Proteomes" id="UP000281691"/>
    </source>
</evidence>
<dbReference type="OrthoDB" id="5444681at2"/>
<comment type="caution">
    <text evidence="1">The sequence shown here is derived from an EMBL/GenBank/DDBJ whole genome shotgun (WGS) entry which is preliminary data.</text>
</comment>
<dbReference type="Proteomes" id="UP000281691">
    <property type="component" value="Unassembled WGS sequence"/>
</dbReference>
<dbReference type="InterPro" id="IPR010352">
    <property type="entry name" value="DUF945"/>
</dbReference>
<proteinExistence type="predicted"/>
<accession>A0A3N4WJU4</accession>
<dbReference type="AlphaFoldDB" id="A0A3N4WJU4"/>
<evidence type="ECO:0000313" key="1">
    <source>
        <dbReference type="EMBL" id="RPE86210.1"/>
    </source>
</evidence>
<dbReference type="Pfam" id="PF06097">
    <property type="entry name" value="DUF945"/>
    <property type="match status" value="1"/>
</dbReference>
<name>A0A3N4WJU4_9PAST</name>
<reference evidence="1 2" key="1">
    <citation type="submission" date="2018-11" db="EMBL/GenBank/DDBJ databases">
        <title>Genomic Encyclopedia of Type Strains, Phase IV (KMG-IV): sequencing the most valuable type-strain genomes for metagenomic binning, comparative biology and taxonomic classification.</title>
        <authorList>
            <person name="Goeker M."/>
        </authorList>
    </citation>
    <scope>NUCLEOTIDE SEQUENCE [LARGE SCALE GENOMIC DNA]</scope>
    <source>
        <strain evidence="1 2">DSM 27238</strain>
    </source>
</reference>
<organism evidence="1 2">
    <name type="scientific">Vespertiliibacter pulmonis</name>
    <dbReference type="NCBI Taxonomy" id="1443036"/>
    <lineage>
        <taxon>Bacteria</taxon>
        <taxon>Pseudomonadati</taxon>
        <taxon>Pseudomonadota</taxon>
        <taxon>Gammaproteobacteria</taxon>
        <taxon>Pasteurellales</taxon>
        <taxon>Pasteurellaceae</taxon>
        <taxon>Vespertiliibacter</taxon>
    </lineage>
</organism>